<protein>
    <recommendedName>
        <fullName evidence="3">Substrate import-associated zinc metallohydrolase lipoprotein</fullName>
    </recommendedName>
</protein>
<evidence type="ECO:0000313" key="2">
    <source>
        <dbReference type="Proteomes" id="UP001501772"/>
    </source>
</evidence>
<dbReference type="NCBIfam" id="TIGR04549">
    <property type="entry name" value="LP_HExxH_w_tonB"/>
    <property type="match status" value="1"/>
</dbReference>
<keyword evidence="2" id="KW-1185">Reference proteome</keyword>
<dbReference type="EMBL" id="BAABBY010000008">
    <property type="protein sequence ID" value="GAA4208933.1"/>
    <property type="molecule type" value="Genomic_DNA"/>
</dbReference>
<dbReference type="Gene3D" id="3.40.390.70">
    <property type="match status" value="1"/>
</dbReference>
<name>A0ABP8BKD9_9SPHI</name>
<gene>
    <name evidence="1" type="ORF">GCM10022289_33580</name>
</gene>
<evidence type="ECO:0000313" key="1">
    <source>
        <dbReference type="EMBL" id="GAA4208933.1"/>
    </source>
</evidence>
<organism evidence="1 2">
    <name type="scientific">Pedobacter jeongneungensis</name>
    <dbReference type="NCBI Taxonomy" id="947309"/>
    <lineage>
        <taxon>Bacteria</taxon>
        <taxon>Pseudomonadati</taxon>
        <taxon>Bacteroidota</taxon>
        <taxon>Sphingobacteriia</taxon>
        <taxon>Sphingobacteriales</taxon>
        <taxon>Sphingobacteriaceae</taxon>
        <taxon>Pedobacter</taxon>
    </lineage>
</organism>
<dbReference type="Proteomes" id="UP001501772">
    <property type="component" value="Unassembled WGS sequence"/>
</dbReference>
<sequence>MKRNYILLLALVFVLMQGCKKEENLDRKIVGLGGDSWQQSALDNWLFTTFTQPYNISVKYRWDGTEYDNTKTLVPVKVENVQPLMEMVRKAWIDPYTSEIGQGFIKTYAPKNYVLVGSVQYNSGGTVTLGEAEGGIKVTLFNVNNFSNTDRNVSKRVLKTIHHEFTHILNQTTTYQKEFPLITPAGYTADWNNSTGFAANGFITQYAQAAPTEDYAEMVSVMLTEGKQGYEAILRANSTASAVALIRKKEDLVVSYFKQVWGIDFYTLQNRVQAALNQTAPASPVEYLGSGKAYTLLNVTPDATVGMSADFITIYNAAKTGLAVVGNANRVLNNFSLVYTTTGQVILRVNYTNTAGTAFVANFTYNVTTDASGNINLTLSATDANGLVIAPGLVSLTNYLTQNKFTYKYFYSADFKSEYVGLTKTADNSSFFYGNMSN</sequence>
<dbReference type="PROSITE" id="PS51257">
    <property type="entry name" value="PROKAR_LIPOPROTEIN"/>
    <property type="match status" value="1"/>
</dbReference>
<dbReference type="RefSeq" id="WP_344852596.1">
    <property type="nucleotide sequence ID" value="NZ_BAABBY010000008.1"/>
</dbReference>
<dbReference type="InterPro" id="IPR030890">
    <property type="entry name" value="LP_HExxH_w_TonB"/>
</dbReference>
<reference evidence="2" key="1">
    <citation type="journal article" date="2019" name="Int. J. Syst. Evol. Microbiol.">
        <title>The Global Catalogue of Microorganisms (GCM) 10K type strain sequencing project: providing services to taxonomists for standard genome sequencing and annotation.</title>
        <authorList>
            <consortium name="The Broad Institute Genomics Platform"/>
            <consortium name="The Broad Institute Genome Sequencing Center for Infectious Disease"/>
            <person name="Wu L."/>
            <person name="Ma J."/>
        </authorList>
    </citation>
    <scope>NUCLEOTIDE SEQUENCE [LARGE SCALE GENOMIC DNA]</scope>
    <source>
        <strain evidence="2">JCM 17626</strain>
    </source>
</reference>
<dbReference type="Pfam" id="PF15890">
    <property type="entry name" value="Peptidase_Mx1"/>
    <property type="match status" value="1"/>
</dbReference>
<proteinExistence type="predicted"/>
<accession>A0ABP8BKD9</accession>
<evidence type="ECO:0008006" key="3">
    <source>
        <dbReference type="Google" id="ProtNLM"/>
    </source>
</evidence>
<comment type="caution">
    <text evidence="1">The sequence shown here is derived from an EMBL/GenBank/DDBJ whole genome shotgun (WGS) entry which is preliminary data.</text>
</comment>